<keyword evidence="2" id="KW-1185">Reference proteome</keyword>
<evidence type="ECO:0000313" key="2">
    <source>
        <dbReference type="Proteomes" id="UP001308776"/>
    </source>
</evidence>
<evidence type="ECO:0008006" key="3">
    <source>
        <dbReference type="Google" id="ProtNLM"/>
    </source>
</evidence>
<proteinExistence type="predicted"/>
<dbReference type="EMBL" id="JAQGFR010000220">
    <property type="protein sequence ID" value="MEB8514628.1"/>
    <property type="molecule type" value="Genomic_DNA"/>
</dbReference>
<gene>
    <name evidence="1" type="ORF">OW717_11335</name>
</gene>
<evidence type="ECO:0000313" key="1">
    <source>
        <dbReference type="EMBL" id="MEB8514628.1"/>
    </source>
</evidence>
<comment type="caution">
    <text evidence="1">The sequence shown here is derived from an EMBL/GenBank/DDBJ whole genome shotgun (WGS) entry which is preliminary data.</text>
</comment>
<organism evidence="1 2">
    <name type="scientific">Acidithiobacillus ferriphilus</name>
    <dbReference type="NCBI Taxonomy" id="1689834"/>
    <lineage>
        <taxon>Bacteria</taxon>
        <taxon>Pseudomonadati</taxon>
        <taxon>Pseudomonadota</taxon>
        <taxon>Acidithiobacillia</taxon>
        <taxon>Acidithiobacillales</taxon>
        <taxon>Acidithiobacillaceae</taxon>
        <taxon>Acidithiobacillus</taxon>
    </lineage>
</organism>
<reference evidence="1 2" key="1">
    <citation type="submission" date="2022-11" db="EMBL/GenBank/DDBJ databases">
        <title>Comparative genomics analysis of Acidithiobacillus ferriphilus.</title>
        <authorList>
            <person name="Ma L."/>
        </authorList>
    </citation>
    <scope>NUCLEOTIDE SEQUENCE [LARGE SCALE GENOMIC DNA]</scope>
    <source>
        <strain evidence="1 2">DY15</strain>
    </source>
</reference>
<accession>A0ABU6FRH4</accession>
<dbReference type="RefSeq" id="WP_064219662.1">
    <property type="nucleotide sequence ID" value="NZ_JAQGFR010000220.1"/>
</dbReference>
<name>A0ABU6FRH4_9PROT</name>
<dbReference type="Proteomes" id="UP001308776">
    <property type="component" value="Unassembled WGS sequence"/>
</dbReference>
<protein>
    <recommendedName>
        <fullName evidence="3">Ribbon-helix-helix protein CopG domain-containing protein</fullName>
    </recommendedName>
</protein>
<sequence>MSRSSHTQRAQHLNAAFDLLAQGSSLSEAAERMALRFSLSRRQAYRYLQEAQEIQHPVSVPSPVIPVTIKISVDVAEQLRAYARTSGLTIGEIVARSVTLFLGPPGESRG</sequence>